<sequence length="176" mass="19243">MVSNLRVNLLKGAMLACCAALVLVNSGPLAKSEPMLPETAAIIKAVERYGRQIQASYDPEQERMLPTDVQGRLARKNGVETDVSSRIGFTRAGVDVSTKVISIARDGLANTVVADITTNIHLVPLPGAEIHIAGENRDRLNSSYTEQHVLTMERESTHTDTFTVTKDRLKEYVITP</sequence>
<feature type="signal peptide" evidence="1">
    <location>
        <begin position="1"/>
        <end position="30"/>
    </location>
</feature>
<dbReference type="RefSeq" id="WP_317642407.1">
    <property type="nucleotide sequence ID" value="NZ_AP026800.1"/>
</dbReference>
<organism evidence="2 3">
    <name type="scientific">Bombiscardovia apis</name>
    <dbReference type="NCBI Taxonomy" id="2932182"/>
    <lineage>
        <taxon>Bacteria</taxon>
        <taxon>Bacillati</taxon>
        <taxon>Actinomycetota</taxon>
        <taxon>Actinomycetes</taxon>
        <taxon>Bifidobacteriales</taxon>
        <taxon>Bifidobacteriaceae</taxon>
        <taxon>Bombiscardovia</taxon>
    </lineage>
</organism>
<keyword evidence="1" id="KW-0732">Signal</keyword>
<feature type="chain" id="PRO_5046845652" evidence="1">
    <location>
        <begin position="31"/>
        <end position="176"/>
    </location>
</feature>
<gene>
    <name evidence="2" type="ORF">KIMH_10120</name>
</gene>
<keyword evidence="3" id="KW-1185">Reference proteome</keyword>
<evidence type="ECO:0000313" key="3">
    <source>
        <dbReference type="Proteomes" id="UP001321748"/>
    </source>
</evidence>
<accession>A0ABN6SHU6</accession>
<evidence type="ECO:0000256" key="1">
    <source>
        <dbReference type="SAM" id="SignalP"/>
    </source>
</evidence>
<reference evidence="2 3" key="1">
    <citation type="journal article" date="2023" name="Microbiol. Spectr.">
        <title>Symbiosis of Carpenter Bees with Uncharacterized Lactic Acid Bacteria Showing NAD Auxotrophy.</title>
        <authorList>
            <person name="Kawasaki S."/>
            <person name="Ozawa K."/>
            <person name="Mori T."/>
            <person name="Yamamoto A."/>
            <person name="Ito M."/>
            <person name="Ohkuma M."/>
            <person name="Sakamoto M."/>
            <person name="Matsutani M."/>
        </authorList>
    </citation>
    <scope>NUCLEOTIDE SEQUENCE [LARGE SCALE GENOMIC DNA]</scope>
    <source>
        <strain evidence="2 3">KimH</strain>
    </source>
</reference>
<name>A0ABN6SHU6_9BIFI</name>
<dbReference type="Proteomes" id="UP001321748">
    <property type="component" value="Chromosome"/>
</dbReference>
<proteinExistence type="predicted"/>
<dbReference type="EMBL" id="AP026800">
    <property type="protein sequence ID" value="BDR54901.1"/>
    <property type="molecule type" value="Genomic_DNA"/>
</dbReference>
<evidence type="ECO:0000313" key="2">
    <source>
        <dbReference type="EMBL" id="BDR54901.1"/>
    </source>
</evidence>
<protein>
    <submittedName>
        <fullName evidence="2">Uncharacterized protein</fullName>
    </submittedName>
</protein>